<dbReference type="PANTHER" id="PTHR14237">
    <property type="entry name" value="MOLYBDOPTERIN COFACTOR SULFURASE MOSC"/>
    <property type="match status" value="1"/>
</dbReference>
<dbReference type="GO" id="GO:0030170">
    <property type="term" value="F:pyridoxal phosphate binding"/>
    <property type="evidence" value="ECO:0007669"/>
    <property type="project" value="InterPro"/>
</dbReference>
<dbReference type="AlphaFoldDB" id="A0A8J3JX51"/>
<dbReference type="Pfam" id="PF03473">
    <property type="entry name" value="MOSC"/>
    <property type="match status" value="1"/>
</dbReference>
<comment type="caution">
    <text evidence="2">The sequence shown here is derived from an EMBL/GenBank/DDBJ whole genome shotgun (WGS) entry which is preliminary data.</text>
</comment>
<dbReference type="Proteomes" id="UP000619293">
    <property type="component" value="Unassembled WGS sequence"/>
</dbReference>
<evidence type="ECO:0000259" key="1">
    <source>
        <dbReference type="PROSITE" id="PS51340"/>
    </source>
</evidence>
<dbReference type="InterPro" id="IPR005303">
    <property type="entry name" value="MOCOS_middle"/>
</dbReference>
<feature type="domain" description="MOSC" evidence="1">
    <location>
        <begin position="124"/>
        <end position="271"/>
    </location>
</feature>
<accession>A0A8J3JX51</accession>
<protein>
    <submittedName>
        <fullName evidence="2">Molybdenum cofactor biosysynthesis protein</fullName>
    </submittedName>
</protein>
<dbReference type="PANTHER" id="PTHR14237:SF19">
    <property type="entry name" value="MITOCHONDRIAL AMIDOXIME REDUCING COMPONENT 1"/>
    <property type="match status" value="1"/>
</dbReference>
<dbReference type="GO" id="GO:0030151">
    <property type="term" value="F:molybdenum ion binding"/>
    <property type="evidence" value="ECO:0007669"/>
    <property type="project" value="InterPro"/>
</dbReference>
<dbReference type="GO" id="GO:0003824">
    <property type="term" value="F:catalytic activity"/>
    <property type="evidence" value="ECO:0007669"/>
    <property type="project" value="InterPro"/>
</dbReference>
<name>A0A8J3JX51_9ACTN</name>
<dbReference type="EMBL" id="BONG01000050">
    <property type="protein sequence ID" value="GIF92762.1"/>
    <property type="molecule type" value="Genomic_DNA"/>
</dbReference>
<gene>
    <name evidence="2" type="ORF">Cch02nite_62060</name>
</gene>
<sequence>MRVSALHTYPIKGCRRIDHERAVVEPWGLVGDRRWMIIDRDGDQVTQRDVARLALLRAVPVGTGLELSFPGSEPLLVAQPAADPAVTSTLWGRITMAATAAGPDADALLSKELDRDVRLVWMDDPASRRPVEPEYSLPTDRVSFADGFPLLLTNSASLDRLNDWIAESGSDEGPLPMARFRPNVVVDGATPFAEDDWLGRRLRIGALVFRAAKPCGRCVVTTTDQETGDRGREPLRTLARYRNVDQQLLFGTNLIPDTVGEIGVGDPVEVLDRFRDPLDLS</sequence>
<organism evidence="2 3">
    <name type="scientific">Catellatospora chokoriensis</name>
    <dbReference type="NCBI Taxonomy" id="310353"/>
    <lineage>
        <taxon>Bacteria</taxon>
        <taxon>Bacillati</taxon>
        <taxon>Actinomycetota</taxon>
        <taxon>Actinomycetes</taxon>
        <taxon>Micromonosporales</taxon>
        <taxon>Micromonosporaceae</taxon>
        <taxon>Catellatospora</taxon>
    </lineage>
</organism>
<evidence type="ECO:0000313" key="3">
    <source>
        <dbReference type="Proteomes" id="UP000619293"/>
    </source>
</evidence>
<evidence type="ECO:0000313" key="2">
    <source>
        <dbReference type="EMBL" id="GIF92762.1"/>
    </source>
</evidence>
<dbReference type="InterPro" id="IPR005302">
    <property type="entry name" value="MoCF_Sase_C"/>
</dbReference>
<dbReference type="Pfam" id="PF03476">
    <property type="entry name" value="MOSC_N"/>
    <property type="match status" value="1"/>
</dbReference>
<dbReference type="InterPro" id="IPR011037">
    <property type="entry name" value="Pyrv_Knase-like_insert_dom_sf"/>
</dbReference>
<dbReference type="SUPFAM" id="SSF50800">
    <property type="entry name" value="PK beta-barrel domain-like"/>
    <property type="match status" value="1"/>
</dbReference>
<dbReference type="RefSeq" id="WP_191840542.1">
    <property type="nucleotide sequence ID" value="NZ_BAAALB010000026.1"/>
</dbReference>
<proteinExistence type="predicted"/>
<reference evidence="2 3" key="1">
    <citation type="submission" date="2021-01" db="EMBL/GenBank/DDBJ databases">
        <title>Whole genome shotgun sequence of Catellatospora chokoriensis NBRC 107358.</title>
        <authorList>
            <person name="Komaki H."/>
            <person name="Tamura T."/>
        </authorList>
    </citation>
    <scope>NUCLEOTIDE SEQUENCE [LARGE SCALE GENOMIC DNA]</scope>
    <source>
        <strain evidence="2 3">NBRC 107358</strain>
    </source>
</reference>
<dbReference type="SUPFAM" id="SSF141673">
    <property type="entry name" value="MOSC N-terminal domain-like"/>
    <property type="match status" value="1"/>
</dbReference>
<keyword evidence="3" id="KW-1185">Reference proteome</keyword>
<dbReference type="PROSITE" id="PS51340">
    <property type="entry name" value="MOSC"/>
    <property type="match status" value="1"/>
</dbReference>